<dbReference type="SUPFAM" id="SSF51556">
    <property type="entry name" value="Metallo-dependent hydrolases"/>
    <property type="match status" value="1"/>
</dbReference>
<accession>A0A7G1NWS8</accession>
<dbReference type="RefSeq" id="WP_190850156.1">
    <property type="nucleotide sequence ID" value="NZ_AP023440.1"/>
</dbReference>
<evidence type="ECO:0000313" key="3">
    <source>
        <dbReference type="EMBL" id="BCL27588.1"/>
    </source>
</evidence>
<keyword evidence="1" id="KW-0456">Lyase</keyword>
<organism evidence="3 4">
    <name type="scientific">Streptomyces aurantiacus</name>
    <dbReference type="NCBI Taxonomy" id="47760"/>
    <lineage>
        <taxon>Bacteria</taxon>
        <taxon>Bacillati</taxon>
        <taxon>Actinomycetota</taxon>
        <taxon>Actinomycetes</taxon>
        <taxon>Kitasatosporales</taxon>
        <taxon>Streptomycetaceae</taxon>
        <taxon>Streptomyces</taxon>
        <taxon>Streptomyces aurantiacus group</taxon>
    </lineage>
</organism>
<evidence type="ECO:0000313" key="4">
    <source>
        <dbReference type="Proteomes" id="UP000516444"/>
    </source>
</evidence>
<evidence type="ECO:0000259" key="2">
    <source>
        <dbReference type="Pfam" id="PF04909"/>
    </source>
</evidence>
<dbReference type="GO" id="GO:0005737">
    <property type="term" value="C:cytoplasm"/>
    <property type="evidence" value="ECO:0007669"/>
    <property type="project" value="TreeGrafter"/>
</dbReference>
<dbReference type="InterPro" id="IPR006680">
    <property type="entry name" value="Amidohydro-rel"/>
</dbReference>
<reference evidence="3 4" key="1">
    <citation type="journal article" date="2014" name="Int. J. Syst. Evol. Microbiol.">
        <title>Complete genome sequence of Corynebacterium casei LMG S-19264T (=DSM 44701T), isolated from a smear-ripened cheese.</title>
        <authorList>
            <consortium name="US DOE Joint Genome Institute (JGI-PGF)"/>
            <person name="Walter F."/>
            <person name="Albersmeier A."/>
            <person name="Kalinowski J."/>
            <person name="Ruckert C."/>
        </authorList>
    </citation>
    <scope>NUCLEOTIDE SEQUENCE [LARGE SCALE GENOMIC DNA]</scope>
    <source>
        <strain evidence="3 4">JCM 4677</strain>
    </source>
</reference>
<dbReference type="Proteomes" id="UP000516444">
    <property type="component" value="Chromosome"/>
</dbReference>
<dbReference type="GO" id="GO:0016831">
    <property type="term" value="F:carboxy-lyase activity"/>
    <property type="evidence" value="ECO:0007669"/>
    <property type="project" value="InterPro"/>
</dbReference>
<gene>
    <name evidence="3" type="ORF">GCM10017557_24470</name>
</gene>
<dbReference type="Gene3D" id="3.20.20.140">
    <property type="entry name" value="Metal-dependent hydrolases"/>
    <property type="match status" value="1"/>
</dbReference>
<name>A0A7G1NWS8_9ACTN</name>
<dbReference type="AlphaFoldDB" id="A0A7G1NWS8"/>
<feature type="domain" description="Amidohydrolase-related" evidence="2">
    <location>
        <begin position="17"/>
        <end position="325"/>
    </location>
</feature>
<dbReference type="InterPro" id="IPR032465">
    <property type="entry name" value="ACMSD"/>
</dbReference>
<sequence>MQDDTRAPAAQPWLRAIDVHHHILPDFYRDELQALGIPTVLPGIDKPTWNAGASLSMMDRHGIRAAVTSVWPGVPTSLEAKPAAEFARRVNEYLAGLISDHPGRFGAFAVLPFPHMDAVLDEFAYAVDVLGLDGVGLVSNYGGLYVGDPSMDPLFAEAERRHRPLFVHPTVPPAGGLPLPDVPAPWYEFPFETVRVAAQLLCNRTLETFPELSVILPHGGGGLPSLAGRLAAGALISPALAARLPEDPMGSLRRLYLDIAMTGDPHALAALRSFSPASRLLVGSDFPLMPEAATLGTGHRVLAHGKFDAEERLLLDHRNAEGLFPRLSGKDV</sequence>
<keyword evidence="4" id="KW-1185">Reference proteome</keyword>
<evidence type="ECO:0000256" key="1">
    <source>
        <dbReference type="ARBA" id="ARBA00023239"/>
    </source>
</evidence>
<protein>
    <submittedName>
        <fullName evidence="3">Amidohydrolase</fullName>
    </submittedName>
</protein>
<dbReference type="KEGG" id="sgm:GCM10017557_24470"/>
<proteinExistence type="predicted"/>
<dbReference type="PANTHER" id="PTHR21240:SF28">
    <property type="entry name" value="ISO-OROTATE DECARBOXYLASE (EUROFUNG)"/>
    <property type="match status" value="1"/>
</dbReference>
<dbReference type="GO" id="GO:0016787">
    <property type="term" value="F:hydrolase activity"/>
    <property type="evidence" value="ECO:0007669"/>
    <property type="project" value="InterPro"/>
</dbReference>
<dbReference type="PANTHER" id="PTHR21240">
    <property type="entry name" value="2-AMINO-3-CARBOXYLMUCONATE-6-SEMIALDEHYDE DECARBOXYLASE"/>
    <property type="match status" value="1"/>
</dbReference>
<dbReference type="InterPro" id="IPR032466">
    <property type="entry name" value="Metal_Hydrolase"/>
</dbReference>
<dbReference type="Pfam" id="PF04909">
    <property type="entry name" value="Amidohydro_2"/>
    <property type="match status" value="1"/>
</dbReference>
<dbReference type="EMBL" id="AP023440">
    <property type="protein sequence ID" value="BCL27588.1"/>
    <property type="molecule type" value="Genomic_DNA"/>
</dbReference>
<dbReference type="GO" id="GO:0019748">
    <property type="term" value="P:secondary metabolic process"/>
    <property type="evidence" value="ECO:0007669"/>
    <property type="project" value="TreeGrafter"/>
</dbReference>